<comment type="subcellular location">
    <subcellularLocation>
        <location evidence="1 14">Mitochondrion inner membrane</location>
        <topology evidence="1 14">Multi-pass membrane protein</topology>
    </subcellularLocation>
</comment>
<evidence type="ECO:0000256" key="9">
    <source>
        <dbReference type="ARBA" id="ARBA00023065"/>
    </source>
</evidence>
<comment type="function">
    <text evidence="12">High-conductance magnesium-selective channel that mediates the influx of magnesium into the mitochondrial matrix. Essential for the splicing of mRNA group II introns in mitochondria by affecting mitochondrial magnesium concentrations, which are critical for group II intron splicing. It also suppresses a variety of mitochondrial intron mutations and its absence may disturb the assembly of mitochondrial membrane complexes.</text>
</comment>
<feature type="transmembrane region" description="Helical" evidence="14">
    <location>
        <begin position="273"/>
        <end position="291"/>
    </location>
</feature>
<dbReference type="Pfam" id="PF22099">
    <property type="entry name" value="MRS2-like"/>
    <property type="match status" value="1"/>
</dbReference>
<dbReference type="Gene3D" id="2.40.128.330">
    <property type="match status" value="1"/>
</dbReference>
<gene>
    <name evidence="15" type="primary">MRS2.1</name>
    <name evidence="15" type="ORF">PICST_59952</name>
</gene>
<evidence type="ECO:0000313" key="16">
    <source>
        <dbReference type="Proteomes" id="UP000002258"/>
    </source>
</evidence>
<evidence type="ECO:0000256" key="3">
    <source>
        <dbReference type="ARBA" id="ARBA00022448"/>
    </source>
</evidence>
<evidence type="ECO:0000256" key="5">
    <source>
        <dbReference type="ARBA" id="ARBA00022792"/>
    </source>
</evidence>
<keyword evidence="7" id="KW-0809">Transit peptide</keyword>
<dbReference type="GO" id="GO:0045016">
    <property type="term" value="P:mitochondrial magnesium ion transmembrane transport"/>
    <property type="evidence" value="ECO:0007669"/>
    <property type="project" value="EnsemblFungi"/>
</dbReference>
<evidence type="ECO:0000256" key="7">
    <source>
        <dbReference type="ARBA" id="ARBA00022946"/>
    </source>
</evidence>
<dbReference type="eggNOG" id="KOG2662">
    <property type="taxonomic scope" value="Eukaryota"/>
</dbReference>
<dbReference type="InterPro" id="IPR045863">
    <property type="entry name" value="CorA_TM1_TM2"/>
</dbReference>
<dbReference type="GO" id="GO:0005743">
    <property type="term" value="C:mitochondrial inner membrane"/>
    <property type="evidence" value="ECO:0007669"/>
    <property type="project" value="UniProtKB-SubCell"/>
</dbReference>
<dbReference type="OrthoDB" id="10251508at2759"/>
<dbReference type="GeneID" id="4839187"/>
<feature type="transmembrane region" description="Helical" evidence="14">
    <location>
        <begin position="303"/>
        <end position="324"/>
    </location>
</feature>
<comment type="subunit">
    <text evidence="13">Homopentamer. Forms homooligomers. Interacts with MFM1.</text>
</comment>
<dbReference type="PANTHER" id="PTHR13890:SF27">
    <property type="entry name" value="MAGNESIUM TRANSPORTER MRS2, MITOCHONDRIAL"/>
    <property type="match status" value="1"/>
</dbReference>
<evidence type="ECO:0000256" key="13">
    <source>
        <dbReference type="ARBA" id="ARBA00046701"/>
    </source>
</evidence>
<dbReference type="PANTHER" id="PTHR13890">
    <property type="entry name" value="RNA SPLICING PROTEIN MRS2, MITOCHONDRIAL"/>
    <property type="match status" value="1"/>
</dbReference>
<dbReference type="RefSeq" id="XP_001385103.2">
    <property type="nucleotide sequence ID" value="XM_001385066.1"/>
</dbReference>
<dbReference type="KEGG" id="pic:PICST_59952"/>
<evidence type="ECO:0000256" key="14">
    <source>
        <dbReference type="RuleBase" id="RU366042"/>
    </source>
</evidence>
<dbReference type="FunFam" id="1.20.58.340:FF:000005">
    <property type="entry name" value="Inner membrane magnesium transporter MRS2"/>
    <property type="match status" value="1"/>
</dbReference>
<evidence type="ECO:0000256" key="6">
    <source>
        <dbReference type="ARBA" id="ARBA00022842"/>
    </source>
</evidence>
<dbReference type="InParanoid" id="A3LV73"/>
<keyword evidence="5 14" id="KW-0999">Mitochondrion inner membrane</keyword>
<accession>A3LV73</accession>
<dbReference type="Gene3D" id="1.20.58.340">
    <property type="entry name" value="Magnesium transport protein CorA, transmembrane region"/>
    <property type="match status" value="1"/>
</dbReference>
<protein>
    <recommendedName>
        <fullName evidence="14">Magnesium transporter</fullName>
    </recommendedName>
</protein>
<dbReference type="EMBL" id="CP000499">
    <property type="protein sequence ID" value="ABN67074.2"/>
    <property type="molecule type" value="Genomic_DNA"/>
</dbReference>
<dbReference type="InterPro" id="IPR039204">
    <property type="entry name" value="MRS2-like"/>
</dbReference>
<keyword evidence="6 14" id="KW-0460">Magnesium</keyword>
<proteinExistence type="inferred from homology"/>
<comment type="similarity">
    <text evidence="2 14">Belongs to the CorA metal ion transporter (MIT) (TC 1.A.35) family.</text>
</comment>
<dbReference type="AlphaFoldDB" id="A3LV73"/>
<evidence type="ECO:0000256" key="8">
    <source>
        <dbReference type="ARBA" id="ARBA00022989"/>
    </source>
</evidence>
<keyword evidence="4 14" id="KW-0812">Transmembrane</keyword>
<dbReference type="GO" id="GO:0015095">
    <property type="term" value="F:magnesium ion transmembrane transporter activity"/>
    <property type="evidence" value="ECO:0007669"/>
    <property type="project" value="EnsemblFungi"/>
</dbReference>
<sequence length="400" mass="46196">MDNSIYNRLKPITPNDSYVSCTIFDYNGNITAVSKKYPKMKFLRDNNLFPRDLRKIDTSSIDVAPSIMVRTPNSIVVNMLHIKAIVTKDTVMVFDTSTPSIATRLGLFMYDLEMKLKLPAGNLSYEFRALECILISIMSYLEAEVKSHLSSCGLILSELEDQVDRNKLQDLLIKSKKLSSFYQKTLLIRDILEELLDNDEDLAGMYLTETKQFDPKVENYEELEMILEAYYKQCDEFVQQAGSLLNDIKATEDIVNIIIDANRNSLMLFELQVTIYTLGFTVATLVPAFYGMNLKNYIEESTYGFGAVIALSIIQGLIVTFINFRKLHRVQKLTMMETNTKKMGRLASRFHHSSSPVGTFNKDKWYYRLFFGTRSTNYHRPTTKEKDVIWRMINDDKPFR</sequence>
<dbReference type="STRING" id="322104.A3LV73"/>
<keyword evidence="16" id="KW-1185">Reference proteome</keyword>
<evidence type="ECO:0000256" key="11">
    <source>
        <dbReference type="ARBA" id="ARBA00023136"/>
    </source>
</evidence>
<organism evidence="15 16">
    <name type="scientific">Scheffersomyces stipitis (strain ATCC 58785 / CBS 6054 / NBRC 10063 / NRRL Y-11545)</name>
    <name type="common">Yeast</name>
    <name type="synonym">Pichia stipitis</name>
    <dbReference type="NCBI Taxonomy" id="322104"/>
    <lineage>
        <taxon>Eukaryota</taxon>
        <taxon>Fungi</taxon>
        <taxon>Dikarya</taxon>
        <taxon>Ascomycota</taxon>
        <taxon>Saccharomycotina</taxon>
        <taxon>Pichiomycetes</taxon>
        <taxon>Debaryomycetaceae</taxon>
        <taxon>Scheffersomyces</taxon>
    </lineage>
</organism>
<keyword evidence="11 14" id="KW-0472">Membrane</keyword>
<evidence type="ECO:0000256" key="1">
    <source>
        <dbReference type="ARBA" id="ARBA00004448"/>
    </source>
</evidence>
<keyword evidence="8 14" id="KW-1133">Transmembrane helix</keyword>
<dbReference type="GO" id="GO:1901612">
    <property type="term" value="F:cardiolipin binding"/>
    <property type="evidence" value="ECO:0007669"/>
    <property type="project" value="EnsemblFungi"/>
</dbReference>
<keyword evidence="10" id="KW-0496">Mitochondrion</keyword>
<evidence type="ECO:0000313" key="15">
    <source>
        <dbReference type="EMBL" id="ABN67074.2"/>
    </source>
</evidence>
<name>A3LV73_PICST</name>
<dbReference type="CDD" id="cd12823">
    <property type="entry name" value="Mrs2_Mfm1p-like"/>
    <property type="match status" value="1"/>
</dbReference>
<evidence type="ECO:0000256" key="2">
    <source>
        <dbReference type="ARBA" id="ARBA00009765"/>
    </source>
</evidence>
<reference evidence="15 16" key="1">
    <citation type="journal article" date="2007" name="Nat. Biotechnol.">
        <title>Genome sequence of the lignocellulose-bioconverting and xylose-fermenting yeast Pichia stipitis.</title>
        <authorList>
            <person name="Jeffries T.W."/>
            <person name="Grigoriev I.V."/>
            <person name="Grimwood J."/>
            <person name="Laplaza J.M."/>
            <person name="Aerts A."/>
            <person name="Salamov A."/>
            <person name="Schmutz J."/>
            <person name="Lindquist E."/>
            <person name="Dehal P."/>
            <person name="Shapiro H."/>
            <person name="Jin Y.S."/>
            <person name="Passoth V."/>
            <person name="Richardson P.M."/>
        </authorList>
    </citation>
    <scope>NUCLEOTIDE SEQUENCE [LARGE SCALE GENOMIC DNA]</scope>
    <source>
        <strain evidence="16">ATCC 58785 / CBS 6054 / NBRC 10063 / NRRL Y-11545</strain>
    </source>
</reference>
<dbReference type="HOGENOM" id="CLU_025144_1_0_1"/>
<dbReference type="FunCoup" id="A3LV73">
    <property type="interactions" value="363"/>
</dbReference>
<evidence type="ECO:0000256" key="4">
    <source>
        <dbReference type="ARBA" id="ARBA00022692"/>
    </source>
</evidence>
<dbReference type="OMA" id="TLLIHMF"/>
<evidence type="ECO:0000256" key="12">
    <source>
        <dbReference type="ARBA" id="ARBA00046105"/>
    </source>
</evidence>
<evidence type="ECO:0000256" key="10">
    <source>
        <dbReference type="ARBA" id="ARBA00023128"/>
    </source>
</evidence>
<keyword evidence="9 14" id="KW-0406">Ion transport</keyword>
<dbReference type="SUPFAM" id="SSF144083">
    <property type="entry name" value="Magnesium transport protein CorA, transmembrane region"/>
    <property type="match status" value="1"/>
</dbReference>
<dbReference type="Proteomes" id="UP000002258">
    <property type="component" value="Chromosome 5"/>
</dbReference>
<keyword evidence="3 14" id="KW-0813">Transport</keyword>